<accession>A0ACB7G3B4</accession>
<comment type="caution">
    <text evidence="1">The sequence shown here is derived from an EMBL/GenBank/DDBJ whole genome shotgun (WGS) entry which is preliminary data.</text>
</comment>
<reference evidence="2" key="1">
    <citation type="journal article" date="2016" name="Nat. Biotechnol.">
        <title>Sequencing wild and cultivated cassava and related species reveals extensive interspecific hybridization and genetic diversity.</title>
        <authorList>
            <person name="Bredeson J.V."/>
            <person name="Lyons J.B."/>
            <person name="Prochnik S.E."/>
            <person name="Wu G.A."/>
            <person name="Ha C.M."/>
            <person name="Edsinger-Gonzales E."/>
            <person name="Grimwood J."/>
            <person name="Schmutz J."/>
            <person name="Rabbi I.Y."/>
            <person name="Egesi C."/>
            <person name="Nauluvula P."/>
            <person name="Lebot V."/>
            <person name="Ndunguru J."/>
            <person name="Mkamilo G."/>
            <person name="Bart R.S."/>
            <person name="Setter T.L."/>
            <person name="Gleadow R.M."/>
            <person name="Kulakow P."/>
            <person name="Ferguson M.E."/>
            <person name="Rounsley S."/>
            <person name="Rokhsar D.S."/>
        </authorList>
    </citation>
    <scope>NUCLEOTIDE SEQUENCE [LARGE SCALE GENOMIC DNA]</scope>
    <source>
        <strain evidence="2">cv. AM560-2</strain>
    </source>
</reference>
<dbReference type="Proteomes" id="UP000091857">
    <property type="component" value="Chromosome 17"/>
</dbReference>
<sequence>MLYVYSEISYKLWRNERKTILRTREGNNYQNKKMRKSTILSLSFFCFLFLSSSLLSSNSMDSTYSIISDKQEKGKFKPDENNLMQKHAFFFDRNQDGSVHPWETYQGLRALGAGVLLSTACGIFINGAFSQLTRPGKFPSLLFPIELRNIVLAKIKSGTDTYDEKGRFIEEKFENIFRDYARTHSDALTRSELSEMRRAHKKPKDYFGWISTWTQWSLTYHLFKDEHGLLKKDTLRGLYDGSTFEKREKELKEKRNALAKKKASI</sequence>
<gene>
    <name evidence="1" type="ORF">MANES_17G082700v8</name>
</gene>
<name>A0ACB7G3B4_MANES</name>
<protein>
    <submittedName>
        <fullName evidence="1">Uncharacterized protein</fullName>
    </submittedName>
</protein>
<keyword evidence="2" id="KW-1185">Reference proteome</keyword>
<proteinExistence type="predicted"/>
<organism evidence="1 2">
    <name type="scientific">Manihot esculenta</name>
    <name type="common">Cassava</name>
    <name type="synonym">Jatropha manihot</name>
    <dbReference type="NCBI Taxonomy" id="3983"/>
    <lineage>
        <taxon>Eukaryota</taxon>
        <taxon>Viridiplantae</taxon>
        <taxon>Streptophyta</taxon>
        <taxon>Embryophyta</taxon>
        <taxon>Tracheophyta</taxon>
        <taxon>Spermatophyta</taxon>
        <taxon>Magnoliopsida</taxon>
        <taxon>eudicotyledons</taxon>
        <taxon>Gunneridae</taxon>
        <taxon>Pentapetalae</taxon>
        <taxon>rosids</taxon>
        <taxon>fabids</taxon>
        <taxon>Malpighiales</taxon>
        <taxon>Euphorbiaceae</taxon>
        <taxon>Crotonoideae</taxon>
        <taxon>Manihoteae</taxon>
        <taxon>Manihot</taxon>
    </lineage>
</organism>
<dbReference type="EMBL" id="CM004403">
    <property type="protein sequence ID" value="KAG8634774.1"/>
    <property type="molecule type" value="Genomic_DNA"/>
</dbReference>
<evidence type="ECO:0000313" key="2">
    <source>
        <dbReference type="Proteomes" id="UP000091857"/>
    </source>
</evidence>
<evidence type="ECO:0000313" key="1">
    <source>
        <dbReference type="EMBL" id="KAG8634774.1"/>
    </source>
</evidence>